<dbReference type="PANTHER" id="PTHR20953">
    <property type="entry name" value="KINASE-RELATED"/>
    <property type="match status" value="1"/>
</dbReference>
<evidence type="ECO:0000256" key="1">
    <source>
        <dbReference type="ARBA" id="ARBA00022741"/>
    </source>
</evidence>
<evidence type="ECO:0000313" key="4">
    <source>
        <dbReference type="EMBL" id="MQM02047.1"/>
    </source>
</evidence>
<name>A0A843W3Z1_COLES</name>
<feature type="domain" description="AAA+ ATPase" evidence="3">
    <location>
        <begin position="405"/>
        <end position="561"/>
    </location>
</feature>
<keyword evidence="5" id="KW-1185">Reference proteome</keyword>
<keyword evidence="2" id="KW-0067">ATP-binding</keyword>
<dbReference type="AlphaFoldDB" id="A0A843W3Z1"/>
<dbReference type="InterPro" id="IPR027417">
    <property type="entry name" value="P-loop_NTPase"/>
</dbReference>
<dbReference type="SUPFAM" id="SSF52540">
    <property type="entry name" value="P-loop containing nucleoside triphosphate hydrolases"/>
    <property type="match status" value="1"/>
</dbReference>
<dbReference type="GO" id="GO:0005524">
    <property type="term" value="F:ATP binding"/>
    <property type="evidence" value="ECO:0007669"/>
    <property type="project" value="UniProtKB-KW"/>
</dbReference>
<evidence type="ECO:0000256" key="2">
    <source>
        <dbReference type="ARBA" id="ARBA00022840"/>
    </source>
</evidence>
<comment type="caution">
    <text evidence="4">The sequence shown here is derived from an EMBL/GenBank/DDBJ whole genome shotgun (WGS) entry which is preliminary data.</text>
</comment>
<dbReference type="InterPro" id="IPR011051">
    <property type="entry name" value="RmlC_Cupin_sf"/>
</dbReference>
<dbReference type="EMBL" id="NMUH01002780">
    <property type="protein sequence ID" value="MQM02047.1"/>
    <property type="molecule type" value="Genomic_DNA"/>
</dbReference>
<dbReference type="Gene3D" id="3.40.50.300">
    <property type="entry name" value="P-loop containing nucleotide triphosphate hydrolases"/>
    <property type="match status" value="1"/>
</dbReference>
<gene>
    <name evidence="4" type="ORF">Taro_034800</name>
</gene>
<keyword evidence="1" id="KW-0547">Nucleotide-binding</keyword>
<dbReference type="InterPro" id="IPR008579">
    <property type="entry name" value="UGlyAH_Cupin_dom"/>
</dbReference>
<dbReference type="SUPFAM" id="SSF51182">
    <property type="entry name" value="RmlC-like cupins"/>
    <property type="match status" value="1"/>
</dbReference>
<dbReference type="Gene3D" id="2.60.120.10">
    <property type="entry name" value="Jelly Rolls"/>
    <property type="match status" value="1"/>
</dbReference>
<dbReference type="InterPro" id="IPR014710">
    <property type="entry name" value="RmlC-like_jellyroll"/>
</dbReference>
<evidence type="ECO:0000313" key="5">
    <source>
        <dbReference type="Proteomes" id="UP000652761"/>
    </source>
</evidence>
<sequence>MASPVMGVVIPQSTVTPSLCSRSSPLNAPPLRGRKEVRRCQQRRWCVGIRAEAMATEKLGVKVLKNPREEKLAELGVRSWPKWGCPPSKFPWEYTAKETCYLLQGKVKVFPEGHGEGYVEIEAGDLVEFPKGMKCTWDVSVAVDKHYNFEDRPHGPSVNPKISGRPCVAAEEKAGGRAGGRASERPREGVVEMSPALVFSSAPTLSTYRPTLLFHLRRGYASCRWQRRRIHPLGLRSSASETTEDGFVVVEDDIHALLEIFYYSAFTWAFCLHPSGFRFPGAFFQRNEVIILQILPRDLRDNLRYEPRRAQLLEVILDLGRRPEARFLGESGGQYLRDKEISLKELEEAQSAVGEFGADNRAGIEGTLHRISAIRSRKGFIVGLTCRVGRAVTGHVEMVRDLLHHNESILFLGRPGVGKTTVMREIARVLADELHKRVVIVDTSNEIGGDGDIPHAAIGGARRMQVPTPSLQHRIMIEAVENHMPEVVIVDEIGTEAETNACRSIAERGVMLIGTAHGEQLGNIIKNPTLSDLVGGIETVTLGDDEARARRSQKSVLERKAPPTFPFLIEMRERNYWVTHWTERSVDMLLHGKKPLVEVRRRDDQFKVVIERWKTYDGDAI</sequence>
<organism evidence="4 5">
    <name type="scientific">Colocasia esculenta</name>
    <name type="common">Wild taro</name>
    <name type="synonym">Arum esculentum</name>
    <dbReference type="NCBI Taxonomy" id="4460"/>
    <lineage>
        <taxon>Eukaryota</taxon>
        <taxon>Viridiplantae</taxon>
        <taxon>Streptophyta</taxon>
        <taxon>Embryophyta</taxon>
        <taxon>Tracheophyta</taxon>
        <taxon>Spermatophyta</taxon>
        <taxon>Magnoliopsida</taxon>
        <taxon>Liliopsida</taxon>
        <taxon>Araceae</taxon>
        <taxon>Aroideae</taxon>
        <taxon>Colocasieae</taxon>
        <taxon>Colocasia</taxon>
    </lineage>
</organism>
<dbReference type="Pfam" id="PF19568">
    <property type="entry name" value="Spore_III_AA"/>
    <property type="match status" value="1"/>
</dbReference>
<dbReference type="InterPro" id="IPR045735">
    <property type="entry name" value="Spore_III_AA_AAA+_ATPase"/>
</dbReference>
<dbReference type="SMART" id="SM00382">
    <property type="entry name" value="AAA"/>
    <property type="match status" value="1"/>
</dbReference>
<dbReference type="CDD" id="cd00009">
    <property type="entry name" value="AAA"/>
    <property type="match status" value="1"/>
</dbReference>
<dbReference type="OrthoDB" id="26838at2759"/>
<reference evidence="4" key="1">
    <citation type="submission" date="2017-07" db="EMBL/GenBank/DDBJ databases">
        <title>Taro Niue Genome Assembly and Annotation.</title>
        <authorList>
            <person name="Atibalentja N."/>
            <person name="Keating K."/>
            <person name="Fields C.J."/>
        </authorList>
    </citation>
    <scope>NUCLEOTIDE SEQUENCE</scope>
    <source>
        <strain evidence="4">Niue_2</strain>
        <tissue evidence="4">Leaf</tissue>
    </source>
</reference>
<proteinExistence type="predicted"/>
<accession>A0A843W3Z1</accession>
<dbReference type="PANTHER" id="PTHR20953:SF13">
    <property type="entry name" value="EXPRESSED PROTEIN"/>
    <property type="match status" value="1"/>
</dbReference>
<dbReference type="InterPro" id="IPR003593">
    <property type="entry name" value="AAA+_ATPase"/>
</dbReference>
<dbReference type="CDD" id="cd02227">
    <property type="entry name" value="cupin_TM1112-like"/>
    <property type="match status" value="1"/>
</dbReference>
<evidence type="ECO:0000259" key="3">
    <source>
        <dbReference type="SMART" id="SM00382"/>
    </source>
</evidence>
<dbReference type="Pfam" id="PF05899">
    <property type="entry name" value="Cupin_3"/>
    <property type="match status" value="1"/>
</dbReference>
<dbReference type="Proteomes" id="UP000652761">
    <property type="component" value="Unassembled WGS sequence"/>
</dbReference>
<protein>
    <recommendedName>
        <fullName evidence="3">AAA+ ATPase domain-containing protein</fullName>
    </recommendedName>
</protein>